<keyword evidence="2" id="KW-0812">Transmembrane</keyword>
<feature type="transmembrane region" description="Helical" evidence="2">
    <location>
        <begin position="21"/>
        <end position="42"/>
    </location>
</feature>
<dbReference type="PANTHER" id="PTHR48081">
    <property type="entry name" value="AB HYDROLASE SUPERFAMILY PROTEIN C4A8.06C"/>
    <property type="match status" value="1"/>
</dbReference>
<feature type="transmembrane region" description="Helical" evidence="2">
    <location>
        <begin position="62"/>
        <end position="79"/>
    </location>
</feature>
<keyword evidence="5" id="KW-1185">Reference proteome</keyword>
<gene>
    <name evidence="4" type="primary">AADACL4</name>
</gene>
<keyword evidence="1" id="KW-0378">Hydrolase</keyword>
<dbReference type="Pfam" id="PF07859">
    <property type="entry name" value="Abhydrolase_3"/>
    <property type="match status" value="2"/>
</dbReference>
<dbReference type="GO" id="GO:0016787">
    <property type="term" value="F:hydrolase activity"/>
    <property type="evidence" value="ECO:0007669"/>
    <property type="project" value="UniProtKB-KW"/>
</dbReference>
<reference evidence="4" key="2">
    <citation type="submission" date="2025-09" db="UniProtKB">
        <authorList>
            <consortium name="Ensembl"/>
        </authorList>
    </citation>
    <scope>IDENTIFICATION</scope>
</reference>
<evidence type="ECO:0000313" key="5">
    <source>
        <dbReference type="Proteomes" id="UP000694544"/>
    </source>
</evidence>
<accession>A0A8C6DZ53</accession>
<evidence type="ECO:0000256" key="2">
    <source>
        <dbReference type="SAM" id="Phobius"/>
    </source>
</evidence>
<feature type="domain" description="Alpha/beta hydrolase fold-3" evidence="3">
    <location>
        <begin position="134"/>
        <end position="288"/>
    </location>
</feature>
<sequence length="427" mass="47993">MTGSGPAKHQTQAARNFGSMVVLWLVLLAVLGTFFLGVAVWAVCEHFLTTDVPSALRHPAKFRFLHCIFIYVITLGNIFEKIGACSLPRFLQFLHNSMRIKEDPALVVTNLRFGTIPVRLFQPKAPSPSPRRGIIFFHGGGALIGSLDMYHSLCGSLARETDSVLLAVGYRKLPDHHYSTVSHDCLNASIHFLKTLETYGVDSSRVVLCGDSSGAGAAALISQTLVGRLDLPQIRAQVLIYPLLQLINFQLPSFHQNSRIPFLSQKLLITCMFKYLLIDFSWRDAIVSGAFIPPEVWKKYRKWLSTDNLPNRFKKTSCQPVFPAPFNEAAYLESEHLLDAENSPLVRDDEIIAQLPEAFLVSCENDILRDDALLYKKRLEDRGVPVTWYHVEDGFHGSLMFFDKKLFSFPCSLKIMNAVVSYIKSIL</sequence>
<dbReference type="InterPro" id="IPR013094">
    <property type="entry name" value="AB_hydrolase_3"/>
</dbReference>
<evidence type="ECO:0000259" key="3">
    <source>
        <dbReference type="Pfam" id="PF07859"/>
    </source>
</evidence>
<dbReference type="Gene3D" id="3.40.50.1820">
    <property type="entry name" value="alpha/beta hydrolase"/>
    <property type="match status" value="1"/>
</dbReference>
<protein>
    <submittedName>
        <fullName evidence="4">Arylacetamide deacetylase like 4</fullName>
    </submittedName>
</protein>
<proteinExistence type="predicted"/>
<reference evidence="4" key="1">
    <citation type="submission" date="2025-08" db="UniProtKB">
        <authorList>
            <consortium name="Ensembl"/>
        </authorList>
    </citation>
    <scope>IDENTIFICATION</scope>
</reference>
<keyword evidence="2" id="KW-0472">Membrane</keyword>
<feature type="domain" description="Alpha/beta hydrolase fold-3" evidence="3">
    <location>
        <begin position="329"/>
        <end position="398"/>
    </location>
</feature>
<evidence type="ECO:0000256" key="1">
    <source>
        <dbReference type="ARBA" id="ARBA00022801"/>
    </source>
</evidence>
<dbReference type="GeneTree" id="ENSGT00940000157630"/>
<dbReference type="InterPro" id="IPR029058">
    <property type="entry name" value="AB_hydrolase_fold"/>
</dbReference>
<dbReference type="Proteomes" id="UP000694544">
    <property type="component" value="Unplaced"/>
</dbReference>
<dbReference type="PANTHER" id="PTHR48081:SF32">
    <property type="entry name" value="ALPHA_BETA HYDROLASE FOLD-3 DOMAIN-CONTAINING PROTEIN"/>
    <property type="match status" value="1"/>
</dbReference>
<keyword evidence="2" id="KW-1133">Transmembrane helix</keyword>
<organism evidence="4 5">
    <name type="scientific">Moschus moschiferus</name>
    <name type="common">Siberian musk deer</name>
    <name type="synonym">Moschus sibiricus</name>
    <dbReference type="NCBI Taxonomy" id="68415"/>
    <lineage>
        <taxon>Eukaryota</taxon>
        <taxon>Metazoa</taxon>
        <taxon>Chordata</taxon>
        <taxon>Craniata</taxon>
        <taxon>Vertebrata</taxon>
        <taxon>Euteleostomi</taxon>
        <taxon>Mammalia</taxon>
        <taxon>Eutheria</taxon>
        <taxon>Laurasiatheria</taxon>
        <taxon>Artiodactyla</taxon>
        <taxon>Ruminantia</taxon>
        <taxon>Pecora</taxon>
        <taxon>Moschidae</taxon>
        <taxon>Moschus</taxon>
    </lineage>
</organism>
<dbReference type="AlphaFoldDB" id="A0A8C6DZ53"/>
<dbReference type="InterPro" id="IPR050300">
    <property type="entry name" value="GDXG_lipolytic_enzyme"/>
</dbReference>
<dbReference type="Ensembl" id="ENSMMST00000025079.1">
    <property type="protein sequence ID" value="ENSMMSP00000022648.1"/>
    <property type="gene ID" value="ENSMMSG00000017097.1"/>
</dbReference>
<dbReference type="SUPFAM" id="SSF53474">
    <property type="entry name" value="alpha/beta-Hydrolases"/>
    <property type="match status" value="1"/>
</dbReference>
<evidence type="ECO:0000313" key="4">
    <source>
        <dbReference type="Ensembl" id="ENSMMSP00000022648.1"/>
    </source>
</evidence>
<name>A0A8C6DZ53_MOSMO</name>